<dbReference type="Proteomes" id="UP000250140">
    <property type="component" value="Unassembled WGS sequence"/>
</dbReference>
<feature type="compositionally biased region" description="Basic and acidic residues" evidence="1">
    <location>
        <begin position="10"/>
        <end position="31"/>
    </location>
</feature>
<keyword evidence="3" id="KW-1185">Reference proteome</keyword>
<evidence type="ECO:0000313" key="3">
    <source>
        <dbReference type="Proteomes" id="UP000250140"/>
    </source>
</evidence>
<gene>
    <name evidence="2" type="ORF">AOQ84DRAFT_279894</name>
</gene>
<feature type="region of interest" description="Disordered" evidence="1">
    <location>
        <begin position="1"/>
        <end position="32"/>
    </location>
</feature>
<accession>A0A8E2FD60</accession>
<name>A0A8E2FD60_9PEZI</name>
<organism evidence="2 3">
    <name type="scientific">Glonium stellatum</name>
    <dbReference type="NCBI Taxonomy" id="574774"/>
    <lineage>
        <taxon>Eukaryota</taxon>
        <taxon>Fungi</taxon>
        <taxon>Dikarya</taxon>
        <taxon>Ascomycota</taxon>
        <taxon>Pezizomycotina</taxon>
        <taxon>Dothideomycetes</taxon>
        <taxon>Pleosporomycetidae</taxon>
        <taxon>Gloniales</taxon>
        <taxon>Gloniaceae</taxon>
        <taxon>Glonium</taxon>
    </lineage>
</organism>
<evidence type="ECO:0000313" key="2">
    <source>
        <dbReference type="EMBL" id="OCL14982.1"/>
    </source>
</evidence>
<evidence type="ECO:0000256" key="1">
    <source>
        <dbReference type="SAM" id="MobiDB-lite"/>
    </source>
</evidence>
<dbReference type="OrthoDB" id="3768616at2759"/>
<sequence>VLKAGRSRTWRTEGGRKESRADGRGSKEVARAEAVMNSGRETLWMRFSLLIR</sequence>
<feature type="non-terminal residue" evidence="2">
    <location>
        <position position="1"/>
    </location>
</feature>
<protein>
    <submittedName>
        <fullName evidence="2">Uncharacterized protein</fullName>
    </submittedName>
</protein>
<dbReference type="AlphaFoldDB" id="A0A8E2FD60"/>
<proteinExistence type="predicted"/>
<dbReference type="EMBL" id="KV748498">
    <property type="protein sequence ID" value="OCL14982.1"/>
    <property type="molecule type" value="Genomic_DNA"/>
</dbReference>
<reference evidence="2 3" key="1">
    <citation type="journal article" date="2016" name="Nat. Commun.">
        <title>Ectomycorrhizal ecology is imprinted in the genome of the dominant symbiotic fungus Cenococcum geophilum.</title>
        <authorList>
            <consortium name="DOE Joint Genome Institute"/>
            <person name="Peter M."/>
            <person name="Kohler A."/>
            <person name="Ohm R.A."/>
            <person name="Kuo A."/>
            <person name="Krutzmann J."/>
            <person name="Morin E."/>
            <person name="Arend M."/>
            <person name="Barry K.W."/>
            <person name="Binder M."/>
            <person name="Choi C."/>
            <person name="Clum A."/>
            <person name="Copeland A."/>
            <person name="Grisel N."/>
            <person name="Haridas S."/>
            <person name="Kipfer T."/>
            <person name="LaButti K."/>
            <person name="Lindquist E."/>
            <person name="Lipzen A."/>
            <person name="Maire R."/>
            <person name="Meier B."/>
            <person name="Mihaltcheva S."/>
            <person name="Molinier V."/>
            <person name="Murat C."/>
            <person name="Poggeler S."/>
            <person name="Quandt C.A."/>
            <person name="Sperisen C."/>
            <person name="Tritt A."/>
            <person name="Tisserant E."/>
            <person name="Crous P.W."/>
            <person name="Henrissat B."/>
            <person name="Nehls U."/>
            <person name="Egli S."/>
            <person name="Spatafora J.W."/>
            <person name="Grigoriev I.V."/>
            <person name="Martin F.M."/>
        </authorList>
    </citation>
    <scope>NUCLEOTIDE SEQUENCE [LARGE SCALE GENOMIC DNA]</scope>
    <source>
        <strain evidence="2 3">CBS 207.34</strain>
    </source>
</reference>